<dbReference type="InterPro" id="IPR036696">
    <property type="entry name" value="YdfO-like_sf"/>
</dbReference>
<dbReference type="SUPFAM" id="SSF160419">
    <property type="entry name" value="YdfO-like"/>
    <property type="match status" value="1"/>
</dbReference>
<keyword evidence="2" id="KW-1185">Reference proteome</keyword>
<reference evidence="1 2" key="1">
    <citation type="submission" date="2020-02" db="EMBL/GenBank/DDBJ databases">
        <title>Complete genome of Muricauda sp. 501str8.</title>
        <authorList>
            <person name="Dong B."/>
            <person name="Zhu S."/>
            <person name="Yang J."/>
            <person name="Chen J."/>
        </authorList>
    </citation>
    <scope>NUCLEOTIDE SEQUENCE [LARGE SCALE GENOMIC DNA]</scope>
    <source>
        <strain evidence="1 2">501str8</strain>
    </source>
</reference>
<evidence type="ECO:0000313" key="2">
    <source>
        <dbReference type="Proteomes" id="UP000502928"/>
    </source>
</evidence>
<dbReference type="AlphaFoldDB" id="A0A6G7J298"/>
<gene>
    <name evidence="1" type="ORF">GVT53_07915</name>
</gene>
<dbReference type="EMBL" id="CP049616">
    <property type="protein sequence ID" value="QII44607.1"/>
    <property type="molecule type" value="Genomic_DNA"/>
</dbReference>
<evidence type="ECO:0000313" key="1">
    <source>
        <dbReference type="EMBL" id="QII44607.1"/>
    </source>
</evidence>
<dbReference type="InterPro" id="IPR009833">
    <property type="entry name" value="DUF1398"/>
</dbReference>
<dbReference type="KEGG" id="mut:GVT53_07915"/>
<proteinExistence type="predicted"/>
<dbReference type="Gene3D" id="3.30.1810.10">
    <property type="entry name" value="YdfO-like"/>
    <property type="match status" value="1"/>
</dbReference>
<protein>
    <submittedName>
        <fullName evidence="1">DUF1398 domain-containing protein</fullName>
    </submittedName>
</protein>
<name>A0A6G7J298_9FLAO</name>
<sequence>MFTVEQIESAHGKVKSGADFPNYIQEIKEMGVLAFETWVFDSHTEYFGKNGFETKSKPKYKNLKIADISDKDTFRKYLKIHQKGETDYLTFCNHCAETGIEKWNVDLEKMTCTYYDKSGNEILVELVPTV</sequence>
<dbReference type="Pfam" id="PF07166">
    <property type="entry name" value="DUF1398"/>
    <property type="match status" value="1"/>
</dbReference>
<dbReference type="RefSeq" id="WP_166248140.1">
    <property type="nucleotide sequence ID" value="NZ_CP049616.1"/>
</dbReference>
<accession>A0A6G7J298</accession>
<organism evidence="1 2">
    <name type="scientific">Flagellimonas oceani</name>
    <dbReference type="NCBI Taxonomy" id="2698672"/>
    <lineage>
        <taxon>Bacteria</taxon>
        <taxon>Pseudomonadati</taxon>
        <taxon>Bacteroidota</taxon>
        <taxon>Flavobacteriia</taxon>
        <taxon>Flavobacteriales</taxon>
        <taxon>Flavobacteriaceae</taxon>
        <taxon>Flagellimonas</taxon>
    </lineage>
</organism>
<dbReference type="Proteomes" id="UP000502928">
    <property type="component" value="Chromosome"/>
</dbReference>